<dbReference type="AlphaFoldDB" id="I5C9R0"/>
<dbReference type="PANTHER" id="PTHR43774">
    <property type="entry name" value="PEPTIDE METHIONINE SULFOXIDE REDUCTASE"/>
    <property type="match status" value="1"/>
</dbReference>
<name>I5C9R0_9BACT</name>
<keyword evidence="2" id="KW-0560">Oxidoreductase</keyword>
<dbReference type="Gene3D" id="3.30.1060.10">
    <property type="entry name" value="Peptide methionine sulphoxide reductase MsrA"/>
    <property type="match status" value="1"/>
</dbReference>
<sequence length="152" mass="16853">MKKRFHYSWSLLLSLTAGLTLACSGNGSSATQEKAIPEKPSYDTRYQETATLAGGCFWCIEAPLQELEGVLEVISGYTGGKEKNPTYEQVASGQTGHYEAVQVTFDPEVISYAELLDVFWQQFDPTDAEAPLRTAVRNTALRFSIMTRSSKR</sequence>
<dbReference type="PANTHER" id="PTHR43774:SF1">
    <property type="entry name" value="PEPTIDE METHIONINE SULFOXIDE REDUCTASE MSRA 2"/>
    <property type="match status" value="1"/>
</dbReference>
<dbReference type="PROSITE" id="PS51257">
    <property type="entry name" value="PROKAR_LIPOPROTEIN"/>
    <property type="match status" value="1"/>
</dbReference>
<evidence type="ECO:0000256" key="1">
    <source>
        <dbReference type="ARBA" id="ARBA00012502"/>
    </source>
</evidence>
<reference evidence="7 8" key="1">
    <citation type="submission" date="2012-05" db="EMBL/GenBank/DDBJ databases">
        <title>Genome sequence of Nitritalea halalkaliphila LW7.</title>
        <authorList>
            <person name="Jangir P.K."/>
            <person name="Singh A."/>
            <person name="Shivaji S."/>
            <person name="Sharma R."/>
        </authorList>
    </citation>
    <scope>NUCLEOTIDE SEQUENCE [LARGE SCALE GENOMIC DNA]</scope>
    <source>
        <strain evidence="7 8">LW7</strain>
    </source>
</reference>
<feature type="domain" description="Peptide methionine sulphoxide reductase MsrA" evidence="6">
    <location>
        <begin position="49"/>
        <end position="129"/>
    </location>
</feature>
<dbReference type="EMBL" id="AJYA01000003">
    <property type="protein sequence ID" value="EIM78562.1"/>
    <property type="molecule type" value="Genomic_DNA"/>
</dbReference>
<evidence type="ECO:0000313" key="7">
    <source>
        <dbReference type="EMBL" id="EIM78562.1"/>
    </source>
</evidence>
<keyword evidence="8" id="KW-1185">Reference proteome</keyword>
<dbReference type="InterPro" id="IPR002569">
    <property type="entry name" value="Met_Sox_Rdtase_MsrA_dom"/>
</dbReference>
<keyword evidence="5" id="KW-0732">Signal</keyword>
<dbReference type="GO" id="GO:0008113">
    <property type="term" value="F:peptide-methionine (S)-S-oxide reductase activity"/>
    <property type="evidence" value="ECO:0007669"/>
    <property type="project" value="UniProtKB-EC"/>
</dbReference>
<evidence type="ECO:0000313" key="8">
    <source>
        <dbReference type="Proteomes" id="UP000005551"/>
    </source>
</evidence>
<dbReference type="EC" id="1.8.4.11" evidence="1"/>
<proteinExistence type="predicted"/>
<feature type="signal peptide" evidence="5">
    <location>
        <begin position="1"/>
        <end position="22"/>
    </location>
</feature>
<dbReference type="Proteomes" id="UP000005551">
    <property type="component" value="Unassembled WGS sequence"/>
</dbReference>
<gene>
    <name evidence="7" type="ORF">A3SI_02331</name>
</gene>
<dbReference type="NCBIfam" id="TIGR00401">
    <property type="entry name" value="msrA"/>
    <property type="match status" value="1"/>
</dbReference>
<comment type="catalytic activity">
    <reaction evidence="3">
        <text>L-methionyl-[protein] + [thioredoxin]-disulfide + H2O = L-methionyl-(S)-S-oxide-[protein] + [thioredoxin]-dithiol</text>
        <dbReference type="Rhea" id="RHEA:14217"/>
        <dbReference type="Rhea" id="RHEA-COMP:10698"/>
        <dbReference type="Rhea" id="RHEA-COMP:10700"/>
        <dbReference type="Rhea" id="RHEA-COMP:12313"/>
        <dbReference type="Rhea" id="RHEA-COMP:12315"/>
        <dbReference type="ChEBI" id="CHEBI:15377"/>
        <dbReference type="ChEBI" id="CHEBI:16044"/>
        <dbReference type="ChEBI" id="CHEBI:29950"/>
        <dbReference type="ChEBI" id="CHEBI:44120"/>
        <dbReference type="ChEBI" id="CHEBI:50058"/>
        <dbReference type="EC" id="1.8.4.11"/>
    </reaction>
</comment>
<dbReference type="InterPro" id="IPR036509">
    <property type="entry name" value="Met_Sox_Rdtase_MsrA_sf"/>
</dbReference>
<organism evidence="7 8">
    <name type="scientific">Nitritalea halalkaliphila LW7</name>
    <dbReference type="NCBI Taxonomy" id="1189621"/>
    <lineage>
        <taxon>Bacteria</taxon>
        <taxon>Pseudomonadati</taxon>
        <taxon>Bacteroidota</taxon>
        <taxon>Cytophagia</taxon>
        <taxon>Cytophagales</taxon>
        <taxon>Cyclobacteriaceae</taxon>
        <taxon>Nitritalea</taxon>
    </lineage>
</organism>
<evidence type="ECO:0000256" key="5">
    <source>
        <dbReference type="SAM" id="SignalP"/>
    </source>
</evidence>
<evidence type="ECO:0000256" key="2">
    <source>
        <dbReference type="ARBA" id="ARBA00023002"/>
    </source>
</evidence>
<evidence type="ECO:0000256" key="3">
    <source>
        <dbReference type="ARBA" id="ARBA00047806"/>
    </source>
</evidence>
<comment type="catalytic activity">
    <reaction evidence="4">
        <text>[thioredoxin]-disulfide + L-methionine + H2O = L-methionine (S)-S-oxide + [thioredoxin]-dithiol</text>
        <dbReference type="Rhea" id="RHEA:19993"/>
        <dbReference type="Rhea" id="RHEA-COMP:10698"/>
        <dbReference type="Rhea" id="RHEA-COMP:10700"/>
        <dbReference type="ChEBI" id="CHEBI:15377"/>
        <dbReference type="ChEBI" id="CHEBI:29950"/>
        <dbReference type="ChEBI" id="CHEBI:50058"/>
        <dbReference type="ChEBI" id="CHEBI:57844"/>
        <dbReference type="ChEBI" id="CHEBI:58772"/>
        <dbReference type="EC" id="1.8.4.11"/>
    </reaction>
</comment>
<dbReference type="SUPFAM" id="SSF55068">
    <property type="entry name" value="Peptide methionine sulfoxide reductase"/>
    <property type="match status" value="1"/>
</dbReference>
<evidence type="ECO:0000259" key="6">
    <source>
        <dbReference type="Pfam" id="PF01625"/>
    </source>
</evidence>
<evidence type="ECO:0000256" key="4">
    <source>
        <dbReference type="ARBA" id="ARBA00048782"/>
    </source>
</evidence>
<comment type="caution">
    <text evidence="7">The sequence shown here is derived from an EMBL/GenBank/DDBJ whole genome shotgun (WGS) entry which is preliminary data.</text>
</comment>
<dbReference type="STRING" id="1189621.A3SI_02331"/>
<accession>I5C9R0</accession>
<dbReference type="GO" id="GO:0033744">
    <property type="term" value="F:L-methionine:thioredoxin-disulfide S-oxidoreductase activity"/>
    <property type="evidence" value="ECO:0007669"/>
    <property type="project" value="RHEA"/>
</dbReference>
<feature type="chain" id="PRO_5003701619" description="peptide-methionine (S)-S-oxide reductase" evidence="5">
    <location>
        <begin position="23"/>
        <end position="152"/>
    </location>
</feature>
<protein>
    <recommendedName>
        <fullName evidence="1">peptide-methionine (S)-S-oxide reductase</fullName>
        <ecNumber evidence="1">1.8.4.11</ecNumber>
    </recommendedName>
</protein>
<dbReference type="Pfam" id="PF01625">
    <property type="entry name" value="PMSR"/>
    <property type="match status" value="1"/>
</dbReference>